<dbReference type="Gene3D" id="3.40.50.720">
    <property type="entry name" value="NAD(P)-binding Rossmann-like Domain"/>
    <property type="match status" value="1"/>
</dbReference>
<proteinExistence type="predicted"/>
<dbReference type="SUPFAM" id="SSF51735">
    <property type="entry name" value="NAD(P)-binding Rossmann-fold domains"/>
    <property type="match status" value="1"/>
</dbReference>
<name>A0ABV2J4L6_9HYPH</name>
<sequence length="381" mass="41606">MQSNAQDGENPILQFGTSRFLLAHADLFISQALAAGEALGRVTLVQTTGSEESAKRVAALASGASYPVRVRGLAGGKVVDEELQGNAIGKALFAGSDWPAVRRAALAAQVIISNTGDRGFALDPLDTRESIADRGTAPRSFPAKIAVLLLERSEANPQQSISLFPCELIEKNGERLREIVTGLAREWGFPEGFFAYLDRHCRFANSLVDRIVSEPIEPVGAVAEPYALWAVGEQDGLVLPCTHPAIVVTCDLQRYETLKLHILNLGHTFLADRWRKEGRPAAETVREILSDAAVRADLEAVWRVEVLPVMAKRGLGDEALAYMAEVLDRFLNPFLVHRLSDIANNHAEKINRRIRPMVEAGRSLGLSQPHLTAMLDRHSVS</sequence>
<evidence type="ECO:0000313" key="6">
    <source>
        <dbReference type="Proteomes" id="UP001549047"/>
    </source>
</evidence>
<dbReference type="EMBL" id="JBEPMB010000005">
    <property type="protein sequence ID" value="MET3614809.1"/>
    <property type="molecule type" value="Genomic_DNA"/>
</dbReference>
<feature type="domain" description="Mannitol dehydrogenase N-terminal" evidence="3">
    <location>
        <begin position="96"/>
        <end position="233"/>
    </location>
</feature>
<evidence type="ECO:0000259" key="3">
    <source>
        <dbReference type="Pfam" id="PF01232"/>
    </source>
</evidence>
<keyword evidence="2" id="KW-0520">NAD</keyword>
<dbReference type="Pfam" id="PF08125">
    <property type="entry name" value="Mannitol_dh_C"/>
    <property type="match status" value="1"/>
</dbReference>
<dbReference type="Gene3D" id="1.10.1040.10">
    <property type="entry name" value="N-(1-d-carboxylethyl)-l-norvaline Dehydrogenase, domain 2"/>
    <property type="match status" value="1"/>
</dbReference>
<organism evidence="5 6">
    <name type="scientific">Rhizobium aquaticum</name>
    <dbReference type="NCBI Taxonomy" id="1549636"/>
    <lineage>
        <taxon>Bacteria</taxon>
        <taxon>Pseudomonadati</taxon>
        <taxon>Pseudomonadota</taxon>
        <taxon>Alphaproteobacteria</taxon>
        <taxon>Hyphomicrobiales</taxon>
        <taxon>Rhizobiaceae</taxon>
        <taxon>Rhizobium/Agrobacterium group</taxon>
        <taxon>Rhizobium</taxon>
    </lineage>
</organism>
<dbReference type="SUPFAM" id="SSF48179">
    <property type="entry name" value="6-phosphogluconate dehydrogenase C-terminal domain-like"/>
    <property type="match status" value="1"/>
</dbReference>
<dbReference type="InterPro" id="IPR036291">
    <property type="entry name" value="NAD(P)-bd_dom_sf"/>
</dbReference>
<dbReference type="InterPro" id="IPR013328">
    <property type="entry name" value="6PGD_dom2"/>
</dbReference>
<dbReference type="EC" id="1.1.1.58" evidence="5"/>
<dbReference type="Proteomes" id="UP001549047">
    <property type="component" value="Unassembled WGS sequence"/>
</dbReference>
<keyword evidence="6" id="KW-1185">Reference proteome</keyword>
<dbReference type="PANTHER" id="PTHR30524">
    <property type="entry name" value="MANNITOL-1-PHOSPHATE 5-DEHYDROGENASE"/>
    <property type="match status" value="1"/>
</dbReference>
<keyword evidence="1 5" id="KW-0560">Oxidoreductase</keyword>
<dbReference type="Pfam" id="PF01232">
    <property type="entry name" value="Mannitol_dh"/>
    <property type="match status" value="1"/>
</dbReference>
<evidence type="ECO:0000313" key="5">
    <source>
        <dbReference type="EMBL" id="MET3614809.1"/>
    </source>
</evidence>
<feature type="domain" description="Mannitol dehydrogenase C-terminal" evidence="4">
    <location>
        <begin position="251"/>
        <end position="374"/>
    </location>
</feature>
<dbReference type="GO" id="GO:0009026">
    <property type="term" value="F:tagaturonate reductase activity"/>
    <property type="evidence" value="ECO:0007669"/>
    <property type="project" value="UniProtKB-EC"/>
</dbReference>
<gene>
    <name evidence="5" type="ORF">ABID16_003152</name>
</gene>
<evidence type="ECO:0000259" key="4">
    <source>
        <dbReference type="Pfam" id="PF08125"/>
    </source>
</evidence>
<comment type="caution">
    <text evidence="5">The sequence shown here is derived from an EMBL/GenBank/DDBJ whole genome shotgun (WGS) entry which is preliminary data.</text>
</comment>
<dbReference type="PANTHER" id="PTHR30524:SF0">
    <property type="entry name" value="ALTRONATE OXIDOREDUCTASE-RELATED"/>
    <property type="match status" value="1"/>
</dbReference>
<dbReference type="RefSeq" id="WP_354557302.1">
    <property type="nucleotide sequence ID" value="NZ_JBEPMB010000005.1"/>
</dbReference>
<protein>
    <submittedName>
        <fullName evidence="5">Tagaturonate reductase</fullName>
        <ecNumber evidence="5">1.1.1.58</ecNumber>
    </submittedName>
</protein>
<evidence type="ECO:0000256" key="2">
    <source>
        <dbReference type="ARBA" id="ARBA00023027"/>
    </source>
</evidence>
<dbReference type="InterPro" id="IPR013118">
    <property type="entry name" value="Mannitol_DH_C"/>
</dbReference>
<dbReference type="InterPro" id="IPR008927">
    <property type="entry name" value="6-PGluconate_DH-like_C_sf"/>
</dbReference>
<dbReference type="InterPro" id="IPR013131">
    <property type="entry name" value="Mannitol_DH_N"/>
</dbReference>
<accession>A0ABV2J4L6</accession>
<evidence type="ECO:0000256" key="1">
    <source>
        <dbReference type="ARBA" id="ARBA00023002"/>
    </source>
</evidence>
<reference evidence="5 6" key="1">
    <citation type="submission" date="2024-06" db="EMBL/GenBank/DDBJ databases">
        <title>Genomic Encyclopedia of Type Strains, Phase IV (KMG-IV): sequencing the most valuable type-strain genomes for metagenomic binning, comparative biology and taxonomic classification.</title>
        <authorList>
            <person name="Goeker M."/>
        </authorList>
    </citation>
    <scope>NUCLEOTIDE SEQUENCE [LARGE SCALE GENOMIC DNA]</scope>
    <source>
        <strain evidence="5 6">DSM 29780</strain>
    </source>
</reference>